<evidence type="ECO:0000256" key="1">
    <source>
        <dbReference type="ARBA" id="ARBA00005356"/>
    </source>
</evidence>
<gene>
    <name evidence="2" type="ORF">ACHAWO_009516</name>
</gene>
<dbReference type="PANTHER" id="PTHR13378:SF1">
    <property type="entry name" value="RAGULATOR COMPLEX PROTEIN LAMTOR3"/>
    <property type="match status" value="1"/>
</dbReference>
<evidence type="ECO:0000313" key="2">
    <source>
        <dbReference type="EMBL" id="KAL3776233.1"/>
    </source>
</evidence>
<dbReference type="Gene3D" id="3.30.450.30">
    <property type="entry name" value="Dynein light chain 2a, cytoplasmic"/>
    <property type="match status" value="1"/>
</dbReference>
<keyword evidence="3" id="KW-1185">Reference proteome</keyword>
<evidence type="ECO:0000313" key="3">
    <source>
        <dbReference type="Proteomes" id="UP001530400"/>
    </source>
</evidence>
<dbReference type="InterPro" id="IPR015019">
    <property type="entry name" value="LAMTOR3"/>
</dbReference>
<dbReference type="AlphaFoldDB" id="A0ABD3NK68"/>
<protein>
    <submittedName>
        <fullName evidence="2">Uncharacterized protein</fullName>
    </submittedName>
</protein>
<name>A0ABD3NK68_9STRA</name>
<organism evidence="2 3">
    <name type="scientific">Cyclotella atomus</name>
    <dbReference type="NCBI Taxonomy" id="382360"/>
    <lineage>
        <taxon>Eukaryota</taxon>
        <taxon>Sar</taxon>
        <taxon>Stramenopiles</taxon>
        <taxon>Ochrophyta</taxon>
        <taxon>Bacillariophyta</taxon>
        <taxon>Coscinodiscophyceae</taxon>
        <taxon>Thalassiosirophycidae</taxon>
        <taxon>Stephanodiscales</taxon>
        <taxon>Stephanodiscaceae</taxon>
        <taxon>Cyclotella</taxon>
    </lineage>
</organism>
<dbReference type="EMBL" id="JALLPJ020001109">
    <property type="protein sequence ID" value="KAL3776233.1"/>
    <property type="molecule type" value="Genomic_DNA"/>
</dbReference>
<proteinExistence type="inferred from homology"/>
<reference evidence="2 3" key="1">
    <citation type="submission" date="2024-10" db="EMBL/GenBank/DDBJ databases">
        <title>Updated reference genomes for cyclostephanoid diatoms.</title>
        <authorList>
            <person name="Roberts W.R."/>
            <person name="Alverson A.J."/>
        </authorList>
    </citation>
    <scope>NUCLEOTIDE SEQUENCE [LARGE SCALE GENOMIC DNA]</scope>
    <source>
        <strain evidence="2 3">AJA010-31</strain>
    </source>
</reference>
<sequence length="240" mass="25696">MSSSAAAQQQQPHQYNRGILPASTLNALDYLVDRINAASGHLSSHNGNDNSTQPLRALLVGTNEGVGLSRSLGTSHSCTLSSPDFSFSGNMSEEVLSSIETVWATLVSAASPHVMAGAANNRNSEGGHNQPPHPLLSPLQLGSTVRTVTACYDHVTLVHVHLAPLVVTMIASPEVNLGMIQEMAIPKLKVLLEPVRRALVRSRGGEGRVVVQEQTQQQQAVMNRQGQQQQIYSQGQMMHG</sequence>
<comment type="caution">
    <text evidence="2">The sequence shown here is derived from an EMBL/GenBank/DDBJ whole genome shotgun (WGS) entry which is preliminary data.</text>
</comment>
<accession>A0ABD3NK68</accession>
<dbReference type="PANTHER" id="PTHR13378">
    <property type="entry name" value="REGULATOR COMPLEX PROTEIN LAMTOR3"/>
    <property type="match status" value="1"/>
</dbReference>
<comment type="similarity">
    <text evidence="1">Belongs to the LAMTOR3 family.</text>
</comment>
<dbReference type="Proteomes" id="UP001530400">
    <property type="component" value="Unassembled WGS sequence"/>
</dbReference>
<dbReference type="SUPFAM" id="SSF103196">
    <property type="entry name" value="Roadblock/LC7 domain"/>
    <property type="match status" value="1"/>
</dbReference>